<dbReference type="Proteomes" id="UP000045706">
    <property type="component" value="Unassembled WGS sequence"/>
</dbReference>
<proteinExistence type="predicted"/>
<evidence type="ECO:0000313" key="3">
    <source>
        <dbReference type="Proteomes" id="UP000045706"/>
    </source>
</evidence>
<dbReference type="EMBL" id="CVQI01004224">
    <property type="protein sequence ID" value="CRK13519.1"/>
    <property type="molecule type" value="Genomic_DNA"/>
</dbReference>
<reference evidence="3" key="1">
    <citation type="submission" date="2015-05" db="EMBL/GenBank/DDBJ databases">
        <authorList>
            <person name="Fogelqvist Johan"/>
        </authorList>
    </citation>
    <scope>NUCLEOTIDE SEQUENCE [LARGE SCALE GENOMIC DNA]</scope>
</reference>
<evidence type="ECO:0000256" key="1">
    <source>
        <dbReference type="SAM" id="MobiDB-lite"/>
    </source>
</evidence>
<protein>
    <submittedName>
        <fullName evidence="2">Uncharacterized protein</fullName>
    </submittedName>
</protein>
<accession>A0A0G4KUP3</accession>
<feature type="compositionally biased region" description="Polar residues" evidence="1">
    <location>
        <begin position="17"/>
        <end position="26"/>
    </location>
</feature>
<organism evidence="2 3">
    <name type="scientific">Verticillium longisporum</name>
    <name type="common">Verticillium dahliae var. longisporum</name>
    <dbReference type="NCBI Taxonomy" id="100787"/>
    <lineage>
        <taxon>Eukaryota</taxon>
        <taxon>Fungi</taxon>
        <taxon>Dikarya</taxon>
        <taxon>Ascomycota</taxon>
        <taxon>Pezizomycotina</taxon>
        <taxon>Sordariomycetes</taxon>
        <taxon>Hypocreomycetidae</taxon>
        <taxon>Glomerellales</taxon>
        <taxon>Plectosphaerellaceae</taxon>
        <taxon>Verticillium</taxon>
    </lineage>
</organism>
<evidence type="ECO:0000313" key="2">
    <source>
        <dbReference type="EMBL" id="CRK13519.1"/>
    </source>
</evidence>
<dbReference type="AlphaFoldDB" id="A0A0G4KUP3"/>
<gene>
    <name evidence="2" type="ORF">BN1723_010064</name>
</gene>
<sequence>MLSSLTDLLTNAMLPTPSAQPSQSGDVSAHHECGRPPETIAANGRFCIRFCRSQLGFSFTPRNDDLAPRHQCQAERFDWSAGVTPGGKHRLIDQPSQLRQRKQLSDWSCSLTGAHQGLPDWTRSDMMYDFMRNA</sequence>
<feature type="region of interest" description="Disordered" evidence="1">
    <location>
        <begin position="13"/>
        <end position="33"/>
    </location>
</feature>
<name>A0A0G4KUP3_VERLO</name>